<keyword evidence="4" id="KW-0479">Metal-binding</keyword>
<comment type="similarity">
    <text evidence="1">Belongs to the peptidase M42 family.</text>
</comment>
<dbReference type="GO" id="GO:0046872">
    <property type="term" value="F:metal ion binding"/>
    <property type="evidence" value="ECO:0007669"/>
    <property type="project" value="UniProtKB-KW"/>
</dbReference>
<accession>A0A562J486</accession>
<dbReference type="PANTHER" id="PTHR32481">
    <property type="entry name" value="AMINOPEPTIDASE"/>
    <property type="match status" value="1"/>
</dbReference>
<reference evidence="6 7" key="1">
    <citation type="journal article" date="2015" name="Stand. Genomic Sci.">
        <title>Genomic Encyclopedia of Bacterial and Archaeal Type Strains, Phase III: the genomes of soil and plant-associated and newly described type strains.</title>
        <authorList>
            <person name="Whitman W.B."/>
            <person name="Woyke T."/>
            <person name="Klenk H.P."/>
            <person name="Zhou Y."/>
            <person name="Lilburn T.G."/>
            <person name="Beck B.J."/>
            <person name="De Vos P."/>
            <person name="Vandamme P."/>
            <person name="Eisen J.A."/>
            <person name="Garrity G."/>
            <person name="Hugenholtz P."/>
            <person name="Kyrpides N.C."/>
        </authorList>
    </citation>
    <scope>NUCLEOTIDE SEQUENCE [LARGE SCALE GENOMIC DNA]</scope>
    <source>
        <strain evidence="6 7">CGMCC 1.10115</strain>
    </source>
</reference>
<dbReference type="GO" id="GO:0004177">
    <property type="term" value="F:aminopeptidase activity"/>
    <property type="evidence" value="ECO:0007669"/>
    <property type="project" value="UniProtKB-KW"/>
</dbReference>
<gene>
    <name evidence="6" type="ORF">IQ19_05609</name>
</gene>
<dbReference type="EMBL" id="VLKI01000039">
    <property type="protein sequence ID" value="TWH77694.1"/>
    <property type="molecule type" value="Genomic_DNA"/>
</dbReference>
<dbReference type="SUPFAM" id="SSF101821">
    <property type="entry name" value="Aminopeptidase/glucanase lid domain"/>
    <property type="match status" value="1"/>
</dbReference>
<evidence type="ECO:0000256" key="2">
    <source>
        <dbReference type="ARBA" id="ARBA00022438"/>
    </source>
</evidence>
<evidence type="ECO:0000256" key="1">
    <source>
        <dbReference type="ARBA" id="ARBA00006272"/>
    </source>
</evidence>
<dbReference type="Pfam" id="PF05343">
    <property type="entry name" value="Peptidase_M42"/>
    <property type="match status" value="1"/>
</dbReference>
<proteinExistence type="inferred from homology"/>
<keyword evidence="5" id="KW-0378">Hydrolase</keyword>
<keyword evidence="3" id="KW-0645">Protease</keyword>
<dbReference type="InterPro" id="IPR051464">
    <property type="entry name" value="Peptidase_M42_aminopept"/>
</dbReference>
<keyword evidence="7" id="KW-1185">Reference proteome</keyword>
<dbReference type="GO" id="GO:0006508">
    <property type="term" value="P:proteolysis"/>
    <property type="evidence" value="ECO:0007669"/>
    <property type="project" value="UniProtKB-KW"/>
</dbReference>
<dbReference type="InterPro" id="IPR008007">
    <property type="entry name" value="Peptidase_M42"/>
</dbReference>
<dbReference type="InterPro" id="IPR023367">
    <property type="entry name" value="Peptidase_M42_dom2"/>
</dbReference>
<keyword evidence="2 6" id="KW-0031">Aminopeptidase</keyword>
<dbReference type="PANTHER" id="PTHR32481:SF0">
    <property type="entry name" value="AMINOPEPTIDASE YPDE-RELATED"/>
    <property type="match status" value="1"/>
</dbReference>
<dbReference type="AlphaFoldDB" id="A0A562J486"/>
<dbReference type="Gene3D" id="2.40.30.40">
    <property type="entry name" value="Peptidase M42, domain 2"/>
    <property type="match status" value="1"/>
</dbReference>
<comment type="caution">
    <text evidence="6">The sequence shown here is derived from an EMBL/GenBank/DDBJ whole genome shotgun (WGS) entry which is preliminary data.</text>
</comment>
<protein>
    <submittedName>
        <fullName evidence="6">M42 glutamyl aminopeptidase</fullName>
    </submittedName>
</protein>
<evidence type="ECO:0000313" key="7">
    <source>
        <dbReference type="Proteomes" id="UP000318667"/>
    </source>
</evidence>
<dbReference type="Proteomes" id="UP000318667">
    <property type="component" value="Unassembled WGS sequence"/>
</dbReference>
<organism evidence="6 7">
    <name type="scientific">Cytobacillus oceanisediminis</name>
    <dbReference type="NCBI Taxonomy" id="665099"/>
    <lineage>
        <taxon>Bacteria</taxon>
        <taxon>Bacillati</taxon>
        <taxon>Bacillota</taxon>
        <taxon>Bacilli</taxon>
        <taxon>Bacillales</taxon>
        <taxon>Bacillaceae</taxon>
        <taxon>Cytobacillus</taxon>
    </lineage>
</organism>
<evidence type="ECO:0000256" key="4">
    <source>
        <dbReference type="ARBA" id="ARBA00022723"/>
    </source>
</evidence>
<evidence type="ECO:0000256" key="3">
    <source>
        <dbReference type="ARBA" id="ARBA00022670"/>
    </source>
</evidence>
<evidence type="ECO:0000313" key="6">
    <source>
        <dbReference type="EMBL" id="TWH77694.1"/>
    </source>
</evidence>
<sequence length="98" mass="10640">MVGACHVGSKSKGTYKKRRSYGVIGSKAPHVLSIEERKNVLETDQMFVDIGASSKEEAESFGVRVGDPIATICPFEVLLNPKLLWLVIGITELAATLH</sequence>
<name>A0A562J486_9BACI</name>
<evidence type="ECO:0000256" key="5">
    <source>
        <dbReference type="ARBA" id="ARBA00022801"/>
    </source>
</evidence>